<dbReference type="Pfam" id="PF03481">
    <property type="entry name" value="Sua5_C"/>
    <property type="match status" value="1"/>
</dbReference>
<evidence type="ECO:0000256" key="2">
    <source>
        <dbReference type="ARBA" id="ARBA00007663"/>
    </source>
</evidence>
<keyword evidence="9 13" id="KW-0547">Nucleotide-binding</keyword>
<name>A0ABR4N1Y9_9FUNG</name>
<evidence type="ECO:0000256" key="12">
    <source>
        <dbReference type="ARBA" id="ARBA00048366"/>
    </source>
</evidence>
<evidence type="ECO:0000256" key="6">
    <source>
        <dbReference type="ARBA" id="ARBA00022679"/>
    </source>
</evidence>
<evidence type="ECO:0000256" key="10">
    <source>
        <dbReference type="ARBA" id="ARBA00022840"/>
    </source>
</evidence>
<dbReference type="Gene3D" id="3.40.50.11030">
    <property type="entry name" value="Threonylcarbamoyl-AMP synthase, C-terminal domain"/>
    <property type="match status" value="1"/>
</dbReference>
<comment type="function">
    <text evidence="13">Required for the formation of a threonylcarbamoyl group on adenosine at position 37 (t(6)A37) in tRNAs that read codons beginning with adenine.</text>
</comment>
<evidence type="ECO:0000256" key="1">
    <source>
        <dbReference type="ARBA" id="ARBA00004496"/>
    </source>
</evidence>
<dbReference type="PANTHER" id="PTHR17490:SF16">
    <property type="entry name" value="THREONYLCARBAMOYL-AMP SYNTHASE"/>
    <property type="match status" value="1"/>
</dbReference>
<evidence type="ECO:0000256" key="5">
    <source>
        <dbReference type="ARBA" id="ARBA00022490"/>
    </source>
</evidence>
<evidence type="ECO:0000313" key="15">
    <source>
        <dbReference type="EMBL" id="KAL2913524.1"/>
    </source>
</evidence>
<evidence type="ECO:0000256" key="7">
    <source>
        <dbReference type="ARBA" id="ARBA00022694"/>
    </source>
</evidence>
<dbReference type="Proteomes" id="UP001527925">
    <property type="component" value="Unassembled WGS sequence"/>
</dbReference>
<dbReference type="SUPFAM" id="SSF55821">
    <property type="entry name" value="YrdC/RibB"/>
    <property type="match status" value="1"/>
</dbReference>
<evidence type="ECO:0000256" key="4">
    <source>
        <dbReference type="ARBA" id="ARBA00015492"/>
    </source>
</evidence>
<keyword evidence="5 13" id="KW-0963">Cytoplasm</keyword>
<keyword evidence="6 13" id="KW-0808">Transferase</keyword>
<sequence>MRTELQVIDTAALAAELGFAWGPADTAADGVPAAQPKAHADGPAAAGAAASQGSQAALLDQAVALLRRGETVAFPTETVYGLGANALDADAVARIFAAKGRPSDNPLIVHVSSVAMLESLLESDGNEDANRPRRLPAVYAQLVDSFWPGPMTLLVPASSKVPRTVTAGHATVAVRMPSHPVARALIERCGFPLAAPSANTSGRPSPTLAAHVMADLGGRIPLVVDGGACRSGVESTVVDGLRPVPAILRPGGVTYEQIRAVPGFENVTVYSKHFVDKLLEAAPTTPGMKYRHYTPNADVVLIEAVRGSEGAGDKPAQRRRLLAEAAQIRSVQQDCVLGVMRTGPAVDAADAVQDAVEVHLGSTAEDAARSLFMALRDLEARGCTVILVEGVPDEGHGLAVMNRVRKASSRAVQ</sequence>
<accession>A0ABR4N1Y9</accession>
<keyword evidence="10 13" id="KW-0067">ATP-binding</keyword>
<evidence type="ECO:0000256" key="3">
    <source>
        <dbReference type="ARBA" id="ARBA00012584"/>
    </source>
</evidence>
<keyword evidence="7 13" id="KW-0819">tRNA processing</keyword>
<protein>
    <recommendedName>
        <fullName evidence="4 13">Threonylcarbamoyl-AMP synthase</fullName>
        <shortName evidence="13">TC-AMP synthase</shortName>
        <ecNumber evidence="3 13">2.7.7.87</ecNumber>
    </recommendedName>
    <alternativeName>
        <fullName evidence="11 13">L-threonylcarbamoyladenylate synthase</fullName>
    </alternativeName>
</protein>
<evidence type="ECO:0000256" key="11">
    <source>
        <dbReference type="ARBA" id="ARBA00029774"/>
    </source>
</evidence>
<comment type="subcellular location">
    <subcellularLocation>
        <location evidence="1 13">Cytoplasm</location>
    </subcellularLocation>
</comment>
<dbReference type="InterPro" id="IPR038385">
    <property type="entry name" value="Sua5/YwlC_C"/>
</dbReference>
<organism evidence="15 16">
    <name type="scientific">Polyrhizophydium stewartii</name>
    <dbReference type="NCBI Taxonomy" id="2732419"/>
    <lineage>
        <taxon>Eukaryota</taxon>
        <taxon>Fungi</taxon>
        <taxon>Fungi incertae sedis</taxon>
        <taxon>Chytridiomycota</taxon>
        <taxon>Chytridiomycota incertae sedis</taxon>
        <taxon>Chytridiomycetes</taxon>
        <taxon>Rhizophydiales</taxon>
        <taxon>Rhizophydiales incertae sedis</taxon>
        <taxon>Polyrhizophydium</taxon>
    </lineage>
</organism>
<dbReference type="NCBIfam" id="TIGR00057">
    <property type="entry name" value="L-threonylcarbamoyladenylate synthase"/>
    <property type="match status" value="1"/>
</dbReference>
<dbReference type="InterPro" id="IPR017945">
    <property type="entry name" value="DHBP_synth_RibB-like_a/b_dom"/>
</dbReference>
<gene>
    <name evidence="15" type="ORF">HK105_206984</name>
</gene>
<dbReference type="Pfam" id="PF01300">
    <property type="entry name" value="Sua5_yciO_yrdC"/>
    <property type="match status" value="1"/>
</dbReference>
<evidence type="ECO:0000256" key="13">
    <source>
        <dbReference type="PIRNR" id="PIRNR004930"/>
    </source>
</evidence>
<dbReference type="InterPro" id="IPR005145">
    <property type="entry name" value="Sua5_C"/>
</dbReference>
<evidence type="ECO:0000256" key="9">
    <source>
        <dbReference type="ARBA" id="ARBA00022741"/>
    </source>
</evidence>
<evidence type="ECO:0000313" key="16">
    <source>
        <dbReference type="Proteomes" id="UP001527925"/>
    </source>
</evidence>
<dbReference type="EMBL" id="JADGIZ020000045">
    <property type="protein sequence ID" value="KAL2913524.1"/>
    <property type="molecule type" value="Genomic_DNA"/>
</dbReference>
<reference evidence="15 16" key="1">
    <citation type="submission" date="2023-09" db="EMBL/GenBank/DDBJ databases">
        <title>Pangenome analysis of Batrachochytrium dendrobatidis and related Chytrids.</title>
        <authorList>
            <person name="Yacoub M.N."/>
            <person name="Stajich J.E."/>
            <person name="James T.Y."/>
        </authorList>
    </citation>
    <scope>NUCLEOTIDE SEQUENCE [LARGE SCALE GENOMIC DNA]</scope>
    <source>
        <strain evidence="15 16">JEL0888</strain>
    </source>
</reference>
<keyword evidence="16" id="KW-1185">Reference proteome</keyword>
<comment type="catalytic activity">
    <reaction evidence="12 13">
        <text>L-threonine + hydrogencarbonate + ATP = L-threonylcarbamoyladenylate + diphosphate + H2O</text>
        <dbReference type="Rhea" id="RHEA:36407"/>
        <dbReference type="ChEBI" id="CHEBI:15377"/>
        <dbReference type="ChEBI" id="CHEBI:17544"/>
        <dbReference type="ChEBI" id="CHEBI:30616"/>
        <dbReference type="ChEBI" id="CHEBI:33019"/>
        <dbReference type="ChEBI" id="CHEBI:57926"/>
        <dbReference type="ChEBI" id="CHEBI:73682"/>
        <dbReference type="EC" id="2.7.7.87"/>
    </reaction>
</comment>
<evidence type="ECO:0000259" key="14">
    <source>
        <dbReference type="PROSITE" id="PS51163"/>
    </source>
</evidence>
<dbReference type="Gene3D" id="3.90.870.10">
    <property type="entry name" value="DHBP synthase"/>
    <property type="match status" value="1"/>
</dbReference>
<feature type="domain" description="YrdC-like" evidence="14">
    <location>
        <begin position="56"/>
        <end position="253"/>
    </location>
</feature>
<dbReference type="PIRSF" id="PIRSF004930">
    <property type="entry name" value="Tln_factor_SUA5"/>
    <property type="match status" value="1"/>
</dbReference>
<dbReference type="EC" id="2.7.7.87" evidence="3 13"/>
<dbReference type="PANTHER" id="PTHR17490">
    <property type="entry name" value="SUA5"/>
    <property type="match status" value="1"/>
</dbReference>
<dbReference type="InterPro" id="IPR010923">
    <property type="entry name" value="T(6)A37_SUA5"/>
</dbReference>
<comment type="similarity">
    <text evidence="2 13">Belongs to the SUA5 family.</text>
</comment>
<evidence type="ECO:0000256" key="8">
    <source>
        <dbReference type="ARBA" id="ARBA00022695"/>
    </source>
</evidence>
<comment type="caution">
    <text evidence="15">The sequence shown here is derived from an EMBL/GenBank/DDBJ whole genome shotgun (WGS) entry which is preliminary data.</text>
</comment>
<keyword evidence="8 13" id="KW-0548">Nucleotidyltransferase</keyword>
<proteinExistence type="inferred from homology"/>
<dbReference type="InterPro" id="IPR050156">
    <property type="entry name" value="TC-AMP_synthase_SUA5"/>
</dbReference>
<dbReference type="InterPro" id="IPR006070">
    <property type="entry name" value="Sua5-like_dom"/>
</dbReference>
<dbReference type="PROSITE" id="PS51163">
    <property type="entry name" value="YRDC"/>
    <property type="match status" value="1"/>
</dbReference>